<accession>A0A9D4EZS2</accession>
<gene>
    <name evidence="13" type="ORF">DPMN_167382</name>
</gene>
<feature type="transmembrane region" description="Helical" evidence="11">
    <location>
        <begin position="113"/>
        <end position="134"/>
    </location>
</feature>
<dbReference type="GO" id="GO:0071880">
    <property type="term" value="P:adenylate cyclase-activating adrenergic receptor signaling pathway"/>
    <property type="evidence" value="ECO:0007669"/>
    <property type="project" value="TreeGrafter"/>
</dbReference>
<name>A0A9D4EZS2_DREPO</name>
<dbReference type="Proteomes" id="UP000828390">
    <property type="component" value="Unassembled WGS sequence"/>
</dbReference>
<evidence type="ECO:0000313" key="14">
    <source>
        <dbReference type="Proteomes" id="UP000828390"/>
    </source>
</evidence>
<evidence type="ECO:0000256" key="3">
    <source>
        <dbReference type="ARBA" id="ARBA00022692"/>
    </source>
</evidence>
<dbReference type="FunFam" id="1.20.1070.10:FF:000523">
    <property type="entry name" value="5-hydroxytryptamine receptor 2B"/>
    <property type="match status" value="1"/>
</dbReference>
<dbReference type="Gene3D" id="1.20.1070.10">
    <property type="entry name" value="Rhodopsin 7-helix transmembrane proteins"/>
    <property type="match status" value="1"/>
</dbReference>
<keyword evidence="5 10" id="KW-0297">G-protein coupled receptor</keyword>
<evidence type="ECO:0000256" key="4">
    <source>
        <dbReference type="ARBA" id="ARBA00022989"/>
    </source>
</evidence>
<dbReference type="GO" id="GO:0007267">
    <property type="term" value="P:cell-cell signaling"/>
    <property type="evidence" value="ECO:0007669"/>
    <property type="project" value="TreeGrafter"/>
</dbReference>
<dbReference type="Pfam" id="PF00001">
    <property type="entry name" value="7tm_1"/>
    <property type="match status" value="1"/>
</dbReference>
<keyword evidence="7" id="KW-1015">Disulfide bond</keyword>
<dbReference type="PANTHER" id="PTHR24248:SF72">
    <property type="entry name" value="G-PROTEIN COUPLED RECEPTORS FAMILY 1 PROFILE DOMAIN-CONTAINING PROTEIN"/>
    <property type="match status" value="1"/>
</dbReference>
<keyword evidence="6 11" id="KW-0472">Membrane</keyword>
<dbReference type="InterPro" id="IPR000276">
    <property type="entry name" value="GPCR_Rhodpsn"/>
</dbReference>
<evidence type="ECO:0000256" key="2">
    <source>
        <dbReference type="ARBA" id="ARBA00022475"/>
    </source>
</evidence>
<comment type="subcellular location">
    <subcellularLocation>
        <location evidence="1">Cell membrane</location>
        <topology evidence="1">Multi-pass membrane protein</topology>
    </subcellularLocation>
</comment>
<comment type="similarity">
    <text evidence="10">Belongs to the G-protein coupled receptor 1 family.</text>
</comment>
<evidence type="ECO:0000256" key="10">
    <source>
        <dbReference type="RuleBase" id="RU000688"/>
    </source>
</evidence>
<keyword evidence="3 10" id="KW-0812">Transmembrane</keyword>
<feature type="transmembrane region" description="Helical" evidence="11">
    <location>
        <begin position="76"/>
        <end position="101"/>
    </location>
</feature>
<organism evidence="13 14">
    <name type="scientific">Dreissena polymorpha</name>
    <name type="common">Zebra mussel</name>
    <name type="synonym">Mytilus polymorpha</name>
    <dbReference type="NCBI Taxonomy" id="45954"/>
    <lineage>
        <taxon>Eukaryota</taxon>
        <taxon>Metazoa</taxon>
        <taxon>Spiralia</taxon>
        <taxon>Lophotrochozoa</taxon>
        <taxon>Mollusca</taxon>
        <taxon>Bivalvia</taxon>
        <taxon>Autobranchia</taxon>
        <taxon>Heteroconchia</taxon>
        <taxon>Euheterodonta</taxon>
        <taxon>Imparidentia</taxon>
        <taxon>Neoheterodontei</taxon>
        <taxon>Myida</taxon>
        <taxon>Dreissenoidea</taxon>
        <taxon>Dreissenidae</taxon>
        <taxon>Dreissena</taxon>
    </lineage>
</organism>
<proteinExistence type="inferred from homology"/>
<dbReference type="PROSITE" id="PS50262">
    <property type="entry name" value="G_PROTEIN_RECEP_F1_2"/>
    <property type="match status" value="1"/>
</dbReference>
<dbReference type="GO" id="GO:0005886">
    <property type="term" value="C:plasma membrane"/>
    <property type="evidence" value="ECO:0007669"/>
    <property type="project" value="UniProtKB-SubCell"/>
</dbReference>
<evidence type="ECO:0000256" key="11">
    <source>
        <dbReference type="SAM" id="Phobius"/>
    </source>
</evidence>
<keyword evidence="9 10" id="KW-0807">Transducer</keyword>
<evidence type="ECO:0000256" key="9">
    <source>
        <dbReference type="ARBA" id="ARBA00023224"/>
    </source>
</evidence>
<evidence type="ECO:0000256" key="1">
    <source>
        <dbReference type="ARBA" id="ARBA00004651"/>
    </source>
</evidence>
<evidence type="ECO:0000313" key="13">
    <source>
        <dbReference type="EMBL" id="KAH3789207.1"/>
    </source>
</evidence>
<comment type="caution">
    <text evidence="13">The sequence shown here is derived from an EMBL/GenBank/DDBJ whole genome shotgun (WGS) entry which is preliminary data.</text>
</comment>
<keyword evidence="2" id="KW-1003">Cell membrane</keyword>
<dbReference type="GO" id="GO:0043410">
    <property type="term" value="P:positive regulation of MAPK cascade"/>
    <property type="evidence" value="ECO:0007669"/>
    <property type="project" value="TreeGrafter"/>
</dbReference>
<evidence type="ECO:0000256" key="7">
    <source>
        <dbReference type="ARBA" id="ARBA00023157"/>
    </source>
</evidence>
<dbReference type="CDD" id="cd14967">
    <property type="entry name" value="7tmA_amine_R-like"/>
    <property type="match status" value="1"/>
</dbReference>
<evidence type="ECO:0000256" key="5">
    <source>
        <dbReference type="ARBA" id="ARBA00023040"/>
    </source>
</evidence>
<keyword evidence="14" id="KW-1185">Reference proteome</keyword>
<dbReference type="GO" id="GO:0007204">
    <property type="term" value="P:positive regulation of cytosolic calcium ion concentration"/>
    <property type="evidence" value="ECO:0007669"/>
    <property type="project" value="TreeGrafter"/>
</dbReference>
<protein>
    <recommendedName>
        <fullName evidence="12">G-protein coupled receptors family 1 profile domain-containing protein</fullName>
    </recommendedName>
</protein>
<dbReference type="EMBL" id="JAIWYP010000008">
    <property type="protein sequence ID" value="KAH3789207.1"/>
    <property type="molecule type" value="Genomic_DNA"/>
</dbReference>
<reference evidence="13" key="1">
    <citation type="journal article" date="2019" name="bioRxiv">
        <title>The Genome of the Zebra Mussel, Dreissena polymorpha: A Resource for Invasive Species Research.</title>
        <authorList>
            <person name="McCartney M.A."/>
            <person name="Auch B."/>
            <person name="Kono T."/>
            <person name="Mallez S."/>
            <person name="Zhang Y."/>
            <person name="Obille A."/>
            <person name="Becker A."/>
            <person name="Abrahante J.E."/>
            <person name="Garbe J."/>
            <person name="Badalamenti J.P."/>
            <person name="Herman A."/>
            <person name="Mangelson H."/>
            <person name="Liachko I."/>
            <person name="Sullivan S."/>
            <person name="Sone E.D."/>
            <person name="Koren S."/>
            <person name="Silverstein K.A.T."/>
            <person name="Beckman K.B."/>
            <person name="Gohl D.M."/>
        </authorList>
    </citation>
    <scope>NUCLEOTIDE SEQUENCE</scope>
    <source>
        <strain evidence="13">Duluth1</strain>
        <tissue evidence="13">Whole animal</tissue>
    </source>
</reference>
<dbReference type="PROSITE" id="PS00237">
    <property type="entry name" value="G_PROTEIN_RECEP_F1_1"/>
    <property type="match status" value="1"/>
</dbReference>
<evidence type="ECO:0000259" key="12">
    <source>
        <dbReference type="PROSITE" id="PS50262"/>
    </source>
</evidence>
<feature type="transmembrane region" description="Helical" evidence="11">
    <location>
        <begin position="155"/>
        <end position="176"/>
    </location>
</feature>
<dbReference type="InterPro" id="IPR017452">
    <property type="entry name" value="GPCR_Rhodpsn_7TM"/>
</dbReference>
<dbReference type="AlphaFoldDB" id="A0A9D4EZS2"/>
<feature type="transmembrane region" description="Helical" evidence="11">
    <location>
        <begin position="196"/>
        <end position="219"/>
    </location>
</feature>
<dbReference type="GO" id="GO:0004937">
    <property type="term" value="F:alpha1-adrenergic receptor activity"/>
    <property type="evidence" value="ECO:0007669"/>
    <property type="project" value="TreeGrafter"/>
</dbReference>
<reference evidence="13" key="2">
    <citation type="submission" date="2020-11" db="EMBL/GenBank/DDBJ databases">
        <authorList>
            <person name="McCartney M.A."/>
            <person name="Auch B."/>
            <person name="Kono T."/>
            <person name="Mallez S."/>
            <person name="Becker A."/>
            <person name="Gohl D.M."/>
            <person name="Silverstein K.A.T."/>
            <person name="Koren S."/>
            <person name="Bechman K.B."/>
            <person name="Herman A."/>
            <person name="Abrahante J.E."/>
            <person name="Garbe J."/>
        </authorList>
    </citation>
    <scope>NUCLEOTIDE SEQUENCE</scope>
    <source>
        <strain evidence="13">Duluth1</strain>
        <tissue evidence="13">Whole animal</tissue>
    </source>
</reference>
<evidence type="ECO:0000256" key="6">
    <source>
        <dbReference type="ARBA" id="ARBA00023136"/>
    </source>
</evidence>
<sequence>MEPINISQSADATGTNSVMTVTSGLGFSSKDPLPLLQTIVVSLLLICIIICTISGNTTVLLAVYCDRRLRSTTNYFIVNLAAADLLLGITVLPLSASLEILHYWPFGPLLCDIWASFDVLWCTASIMTLCVISIDRYIGVTRPLQHSTIITKKRAGFIITLVWLLSIAISVGPLIGWRETNLNGLEECTVTKQVGYVIFSVSGSFYIPLLIIIVVYVRIYLEASRHSKFVDCGSKTIKNGEENGVILRIHTARTSLQTTSYSRYIRPINCLHINKMNTCL</sequence>
<dbReference type="PRINTS" id="PR00237">
    <property type="entry name" value="GPCRRHODOPSN"/>
</dbReference>
<feature type="transmembrane region" description="Helical" evidence="11">
    <location>
        <begin position="39"/>
        <end position="64"/>
    </location>
</feature>
<dbReference type="GO" id="GO:0007200">
    <property type="term" value="P:phospholipase C-activating G protein-coupled receptor signaling pathway"/>
    <property type="evidence" value="ECO:0007669"/>
    <property type="project" value="TreeGrafter"/>
</dbReference>
<evidence type="ECO:0000256" key="8">
    <source>
        <dbReference type="ARBA" id="ARBA00023170"/>
    </source>
</evidence>
<feature type="domain" description="G-protein coupled receptors family 1 profile" evidence="12">
    <location>
        <begin position="55"/>
        <end position="228"/>
    </location>
</feature>
<keyword evidence="8 10" id="KW-0675">Receptor</keyword>
<dbReference type="PANTHER" id="PTHR24248">
    <property type="entry name" value="ADRENERGIC RECEPTOR-RELATED G-PROTEIN COUPLED RECEPTOR"/>
    <property type="match status" value="1"/>
</dbReference>
<dbReference type="SUPFAM" id="SSF81321">
    <property type="entry name" value="Family A G protein-coupled receptor-like"/>
    <property type="match status" value="1"/>
</dbReference>
<keyword evidence="4 11" id="KW-1133">Transmembrane helix</keyword>